<accession>A0A835AD16</accession>
<gene>
    <name evidence="1" type="ORF">HU200_059264</name>
</gene>
<evidence type="ECO:0000313" key="1">
    <source>
        <dbReference type="EMBL" id="KAF8658778.1"/>
    </source>
</evidence>
<comment type="caution">
    <text evidence="1">The sequence shown here is derived from an EMBL/GenBank/DDBJ whole genome shotgun (WGS) entry which is preliminary data.</text>
</comment>
<dbReference type="Proteomes" id="UP000636709">
    <property type="component" value="Unassembled WGS sequence"/>
</dbReference>
<protein>
    <submittedName>
        <fullName evidence="1">Uncharacterized protein</fullName>
    </submittedName>
</protein>
<dbReference type="AlphaFoldDB" id="A0A835AD16"/>
<dbReference type="EMBL" id="JACEFO010002479">
    <property type="protein sequence ID" value="KAF8658778.1"/>
    <property type="molecule type" value="Genomic_DNA"/>
</dbReference>
<keyword evidence="2" id="KW-1185">Reference proteome</keyword>
<name>A0A835AD16_9POAL</name>
<organism evidence="1 2">
    <name type="scientific">Digitaria exilis</name>
    <dbReference type="NCBI Taxonomy" id="1010633"/>
    <lineage>
        <taxon>Eukaryota</taxon>
        <taxon>Viridiplantae</taxon>
        <taxon>Streptophyta</taxon>
        <taxon>Embryophyta</taxon>
        <taxon>Tracheophyta</taxon>
        <taxon>Spermatophyta</taxon>
        <taxon>Magnoliopsida</taxon>
        <taxon>Liliopsida</taxon>
        <taxon>Poales</taxon>
        <taxon>Poaceae</taxon>
        <taxon>PACMAD clade</taxon>
        <taxon>Panicoideae</taxon>
        <taxon>Panicodae</taxon>
        <taxon>Paniceae</taxon>
        <taxon>Anthephorinae</taxon>
        <taxon>Digitaria</taxon>
    </lineage>
</organism>
<sequence>MGANIQTPALLPDCQECADPGAIFSGFAPAPSHLLWGPLHLLHGHESRQAPSRHVIAKTQLPDLPANGQDPVTVKAAATHVIRDPWFLACSAAHHGSPAIVSSVLINLMIEIGSPYQP</sequence>
<evidence type="ECO:0000313" key="2">
    <source>
        <dbReference type="Proteomes" id="UP000636709"/>
    </source>
</evidence>
<reference evidence="1" key="1">
    <citation type="submission" date="2020-07" db="EMBL/GenBank/DDBJ databases">
        <title>Genome sequence and genetic diversity analysis of an under-domesticated orphan crop, white fonio (Digitaria exilis).</title>
        <authorList>
            <person name="Bennetzen J.L."/>
            <person name="Chen S."/>
            <person name="Ma X."/>
            <person name="Wang X."/>
            <person name="Yssel A.E.J."/>
            <person name="Chaluvadi S.R."/>
            <person name="Johnson M."/>
            <person name="Gangashetty P."/>
            <person name="Hamidou F."/>
            <person name="Sanogo M.D."/>
            <person name="Zwaenepoel A."/>
            <person name="Wallace J."/>
            <person name="Van De Peer Y."/>
            <person name="Van Deynze A."/>
        </authorList>
    </citation>
    <scope>NUCLEOTIDE SEQUENCE</scope>
    <source>
        <tissue evidence="1">Leaves</tissue>
    </source>
</reference>
<proteinExistence type="predicted"/>